<dbReference type="InterPro" id="IPR036514">
    <property type="entry name" value="SGNH_hydro_sf"/>
</dbReference>
<evidence type="ECO:0000313" key="2">
    <source>
        <dbReference type="EMBL" id="MDR7072410.1"/>
    </source>
</evidence>
<accession>A0ABU1TZ29</accession>
<dbReference type="EMBL" id="JAVDWA010000002">
    <property type="protein sequence ID" value="MDR7072410.1"/>
    <property type="molecule type" value="Genomic_DNA"/>
</dbReference>
<comment type="caution">
    <text evidence="2">The sequence shown here is derived from an EMBL/GenBank/DDBJ whole genome shotgun (WGS) entry which is preliminary data.</text>
</comment>
<evidence type="ECO:0000313" key="3">
    <source>
        <dbReference type="Proteomes" id="UP001258181"/>
    </source>
</evidence>
<gene>
    <name evidence="2" type="ORF">J2X07_001387</name>
</gene>
<dbReference type="PANTHER" id="PTHR30383">
    <property type="entry name" value="THIOESTERASE 1/PROTEASE 1/LYSOPHOSPHOLIPASE L1"/>
    <property type="match status" value="1"/>
</dbReference>
<sequence>MKKGLVVILVSVCILLLGIFAWSKTLNIPSAFATVIDIGWSKITSMNEKDVEAAALGDSLAYGLGDEEDHGYIGDVKQRYESSAKTTMVVKDYGVPNATSTDLLQKLNNEQIRSSAISSDIIFINIGTNDFLKSTNHMTKFNEKELKVNQKIYMKNLNEILKILQDQKNPKTIYILGIYNPKVKWADMGKVNQTINSWNQSTIRVTKSHKNTAYIRTDDLFIHKDKQKYFSDKLHPNKKGYALIGKRVFNTVNQKSK</sequence>
<dbReference type="SUPFAM" id="SSF52266">
    <property type="entry name" value="SGNH hydrolase"/>
    <property type="match status" value="1"/>
</dbReference>
<evidence type="ECO:0000259" key="1">
    <source>
        <dbReference type="Pfam" id="PF13472"/>
    </source>
</evidence>
<name>A0ABU1TZ29_9BACL</name>
<dbReference type="Pfam" id="PF13472">
    <property type="entry name" value="Lipase_GDSL_2"/>
    <property type="match status" value="1"/>
</dbReference>
<dbReference type="Gene3D" id="3.40.50.1110">
    <property type="entry name" value="SGNH hydrolase"/>
    <property type="match status" value="1"/>
</dbReference>
<dbReference type="InterPro" id="IPR051532">
    <property type="entry name" value="Ester_Hydrolysis_Enzymes"/>
</dbReference>
<dbReference type="RefSeq" id="WP_310257713.1">
    <property type="nucleotide sequence ID" value="NZ_JAVDWA010000002.1"/>
</dbReference>
<dbReference type="Proteomes" id="UP001258181">
    <property type="component" value="Unassembled WGS sequence"/>
</dbReference>
<proteinExistence type="predicted"/>
<dbReference type="PANTHER" id="PTHR30383:SF27">
    <property type="entry name" value="SPORE GERMINATION LIPASE LIPC"/>
    <property type="match status" value="1"/>
</dbReference>
<keyword evidence="3" id="KW-1185">Reference proteome</keyword>
<feature type="domain" description="SGNH hydrolase-type esterase" evidence="1">
    <location>
        <begin position="55"/>
        <end position="243"/>
    </location>
</feature>
<reference evidence="2 3" key="1">
    <citation type="submission" date="2023-07" db="EMBL/GenBank/DDBJ databases">
        <title>Sorghum-associated microbial communities from plants grown in Nebraska, USA.</title>
        <authorList>
            <person name="Schachtman D."/>
        </authorList>
    </citation>
    <scope>NUCLEOTIDE SEQUENCE [LARGE SCALE GENOMIC DNA]</scope>
    <source>
        <strain evidence="2 3">BE211</strain>
    </source>
</reference>
<protein>
    <submittedName>
        <fullName evidence="2">Lysophospholipase L1-like esterase</fullName>
    </submittedName>
</protein>
<dbReference type="InterPro" id="IPR013830">
    <property type="entry name" value="SGNH_hydro"/>
</dbReference>
<organism evidence="2 3">
    <name type="scientific">Fictibacillus barbaricus</name>
    <dbReference type="NCBI Taxonomy" id="182136"/>
    <lineage>
        <taxon>Bacteria</taxon>
        <taxon>Bacillati</taxon>
        <taxon>Bacillota</taxon>
        <taxon>Bacilli</taxon>
        <taxon>Bacillales</taxon>
        <taxon>Fictibacillaceae</taxon>
        <taxon>Fictibacillus</taxon>
    </lineage>
</organism>